<dbReference type="PRINTS" id="PR00702">
    <property type="entry name" value="ACRIFLAVINRP"/>
</dbReference>
<feature type="transmembrane region" description="Helical" evidence="1">
    <location>
        <begin position="363"/>
        <end position="382"/>
    </location>
</feature>
<dbReference type="Gene3D" id="3.30.70.1320">
    <property type="entry name" value="Multidrug efflux transporter AcrB pore domain like"/>
    <property type="match status" value="1"/>
</dbReference>
<dbReference type="RefSeq" id="WP_119910694.1">
    <property type="nucleotide sequence ID" value="NZ_QZCH01000012.1"/>
</dbReference>
<dbReference type="PANTHER" id="PTHR32063:SF18">
    <property type="entry name" value="CATION EFFLUX SYSTEM PROTEIN"/>
    <property type="match status" value="1"/>
</dbReference>
<feature type="transmembrane region" description="Helical" evidence="1">
    <location>
        <begin position="952"/>
        <end position="975"/>
    </location>
</feature>
<dbReference type="InterPro" id="IPR027463">
    <property type="entry name" value="AcrB_DN_DC_subdom"/>
</dbReference>
<feature type="transmembrane region" description="Helical" evidence="1">
    <location>
        <begin position="438"/>
        <end position="456"/>
    </location>
</feature>
<dbReference type="SUPFAM" id="SSF82714">
    <property type="entry name" value="Multidrug efflux transporter AcrB TolC docking domain, DN and DC subdomains"/>
    <property type="match status" value="2"/>
</dbReference>
<feature type="transmembrane region" description="Helical" evidence="1">
    <location>
        <begin position="981"/>
        <end position="1003"/>
    </location>
</feature>
<dbReference type="EMBL" id="QZCH01000012">
    <property type="protein sequence ID" value="RJG47541.1"/>
    <property type="molecule type" value="Genomic_DNA"/>
</dbReference>
<keyword evidence="3" id="KW-1185">Reference proteome</keyword>
<dbReference type="SUPFAM" id="SSF82693">
    <property type="entry name" value="Multidrug efflux transporter AcrB pore domain, PN1, PN2, PC1 and PC2 subdomains"/>
    <property type="match status" value="3"/>
</dbReference>
<dbReference type="PANTHER" id="PTHR32063">
    <property type="match status" value="1"/>
</dbReference>
<dbReference type="GO" id="GO:0042910">
    <property type="term" value="F:xenobiotic transmembrane transporter activity"/>
    <property type="evidence" value="ECO:0007669"/>
    <property type="project" value="TreeGrafter"/>
</dbReference>
<keyword evidence="1" id="KW-0472">Membrane</keyword>
<reference evidence="2 3" key="2">
    <citation type="submission" date="2019-01" db="EMBL/GenBank/DDBJ databases">
        <title>Motilimonas pumilus sp. nov., isolated from the gut of sea cucumber (Apostichopus japonicus).</title>
        <authorList>
            <person name="Wang F.-Q."/>
            <person name="Ren L.-H."/>
            <person name="Lin Y.-W."/>
            <person name="Sun G.-H."/>
            <person name="Du Z.-J."/>
            <person name="Zhao J.-X."/>
            <person name="Liu X.-J."/>
            <person name="Liu L.-J."/>
        </authorList>
    </citation>
    <scope>NUCLEOTIDE SEQUENCE [LARGE SCALE GENOMIC DNA]</scope>
    <source>
        <strain evidence="2 3">PLHSC7-2</strain>
    </source>
</reference>
<reference evidence="2 3" key="1">
    <citation type="submission" date="2018-09" db="EMBL/GenBank/DDBJ databases">
        <authorList>
            <person name="Wang F."/>
        </authorList>
    </citation>
    <scope>NUCLEOTIDE SEQUENCE [LARGE SCALE GENOMIC DNA]</scope>
    <source>
        <strain evidence="2 3">PLHSC7-2</strain>
    </source>
</reference>
<dbReference type="Gene3D" id="3.30.2090.10">
    <property type="entry name" value="Multidrug efflux transporter AcrB TolC docking domain, DN and DC subdomains"/>
    <property type="match status" value="2"/>
</dbReference>
<feature type="transmembrane region" description="Helical" evidence="1">
    <location>
        <begin position="338"/>
        <end position="356"/>
    </location>
</feature>
<dbReference type="OrthoDB" id="9757940at2"/>
<dbReference type="InterPro" id="IPR001036">
    <property type="entry name" value="Acrflvin-R"/>
</dbReference>
<feature type="transmembrane region" description="Helical" evidence="1">
    <location>
        <begin position="910"/>
        <end position="931"/>
    </location>
</feature>
<dbReference type="Proteomes" id="UP000283255">
    <property type="component" value="Unassembled WGS sequence"/>
</dbReference>
<evidence type="ECO:0000313" key="2">
    <source>
        <dbReference type="EMBL" id="RJG47541.1"/>
    </source>
</evidence>
<dbReference type="Gene3D" id="1.20.1640.10">
    <property type="entry name" value="Multidrug efflux transporter AcrB transmembrane domain"/>
    <property type="match status" value="2"/>
</dbReference>
<name>A0A418YEL2_9GAMM</name>
<keyword evidence="1" id="KW-0812">Transmembrane</keyword>
<feature type="transmembrane region" description="Helical" evidence="1">
    <location>
        <begin position="468"/>
        <end position="491"/>
    </location>
</feature>
<feature type="transmembrane region" description="Helical" evidence="1">
    <location>
        <begin position="12"/>
        <end position="30"/>
    </location>
</feature>
<feature type="transmembrane region" description="Helical" evidence="1">
    <location>
        <begin position="528"/>
        <end position="549"/>
    </location>
</feature>
<dbReference type="Pfam" id="PF00873">
    <property type="entry name" value="ACR_tran"/>
    <property type="match status" value="1"/>
</dbReference>
<dbReference type="Gene3D" id="3.30.70.1430">
    <property type="entry name" value="Multidrug efflux transporter AcrB pore domain"/>
    <property type="match status" value="2"/>
</dbReference>
<gene>
    <name evidence="2" type="ORF">D1Z90_10400</name>
</gene>
<evidence type="ECO:0000313" key="3">
    <source>
        <dbReference type="Proteomes" id="UP000283255"/>
    </source>
</evidence>
<dbReference type="AlphaFoldDB" id="A0A418YEL2"/>
<dbReference type="Gene3D" id="3.30.70.1440">
    <property type="entry name" value="Multidrug efflux transporter AcrB pore domain"/>
    <property type="match status" value="1"/>
</dbReference>
<evidence type="ECO:0000256" key="1">
    <source>
        <dbReference type="SAM" id="Phobius"/>
    </source>
</evidence>
<dbReference type="GO" id="GO:0005886">
    <property type="term" value="C:plasma membrane"/>
    <property type="evidence" value="ECO:0007669"/>
    <property type="project" value="TreeGrafter"/>
</dbReference>
<accession>A0A418YEL2</accession>
<sequence length="1029" mass="112441">MNIAHYTLAKRTSVWVLIALTLIGGYISYLKLARFEDPEFVIRQAVIVTPYPGATAEEVANEVTDIIEGAVQGLQELDEVTSVSKHGVSEVTVEIKRSFSNNEAELQQVWDKLRRKITDSQHLLPPGSQASVVNDDFADVYSQFYAVTGEGFSDQQLQDYVDDLRRELVLVPGVAKTATLAEKEAAIFVAISRDRLKQFGISAQHVYQVLEKQNKVSMAGSLASENMRMAVIPRANVDSLAQIKALPVGLGEQQTIVRLADIADISRDYQEPARVLMRYNGERAIGLGISNVAGGNVVAMGDAVKAKIAELENQRPHGIELHEVSIQSDSVRDSISDFIDNLIAAVVIVFVVLLLFMGVRTGVVIGFVLLLTVAGTLIVMLIDDIAMQRISLGALIIALGMLVDNAIVVTDGIITRLQRQPNACRKEVVAQVVNDTKWPLLGGTIVGIFAFSAIGLSPSNMGEYAGSLFWVILYAMFLSWVLAITVTPLLCHDLIKVKAHQKPQKPRAIALRYRQVLVWVLNNQKKSVAAVMVIFIAGIHAFSFVPPGFMPESQREQFAVDIFLPQGADILRTEAIVKEIEQHIWRQENVTGTTSFIGSGGLRFMLTYSPQAQNPSYAQILVDVDDYQVIEGLVATLQRSLNAQFQDASINVWKFMLGPGGGKKIEAAFIGPDSQVLRQLAEQAKAVMTANPLLVAVQDDWRQQAPVLRPVYSAQQMQRFGLTSVELNQALAQTLNGRQVGVYREGNNLIPILVRAPQQERSQQQVIESTQVFSPAVNEFIELGQVVETVELQWQDALIKRIDRKPTIKAQADPAAGVLTAQALASVRADIEAIALPLGYELQWHGEYKDAKEADAGLIAAAPYGFAAMVLAVVFMFNGIRQALVIWCTVPLAVGGVAIGLIVFQTPFEFMATLGFLSLVGMMVKNAIVLVDQAENEVQQGKMPYLAIIDAAMSRARPVILGAATTILGVAPLIIDPFFKSMAVTIMFGLLFATVLTLVIIPLNYALFFRVKPDPIASPALPETLVKAD</sequence>
<feature type="transmembrane region" description="Helical" evidence="1">
    <location>
        <begin position="394"/>
        <end position="417"/>
    </location>
</feature>
<protein>
    <submittedName>
        <fullName evidence="2">Efflux RND transporter permease subunit</fullName>
    </submittedName>
</protein>
<proteinExistence type="predicted"/>
<dbReference type="SUPFAM" id="SSF82866">
    <property type="entry name" value="Multidrug efflux transporter AcrB transmembrane domain"/>
    <property type="match status" value="2"/>
</dbReference>
<comment type="caution">
    <text evidence="2">The sequence shown here is derived from an EMBL/GenBank/DDBJ whole genome shotgun (WGS) entry which is preliminary data.</text>
</comment>
<organism evidence="2 3">
    <name type="scientific">Motilimonas pumila</name>
    <dbReference type="NCBI Taxonomy" id="2303987"/>
    <lineage>
        <taxon>Bacteria</taxon>
        <taxon>Pseudomonadati</taxon>
        <taxon>Pseudomonadota</taxon>
        <taxon>Gammaproteobacteria</taxon>
        <taxon>Alteromonadales</taxon>
        <taxon>Alteromonadales genera incertae sedis</taxon>
        <taxon>Motilimonas</taxon>
    </lineage>
</organism>
<feature type="transmembrane region" description="Helical" evidence="1">
    <location>
        <begin position="884"/>
        <end position="904"/>
    </location>
</feature>
<feature type="transmembrane region" description="Helical" evidence="1">
    <location>
        <begin position="856"/>
        <end position="877"/>
    </location>
</feature>
<keyword evidence="1" id="KW-1133">Transmembrane helix</keyword>